<evidence type="ECO:0000313" key="3">
    <source>
        <dbReference type="Proteomes" id="UP000186309"/>
    </source>
</evidence>
<dbReference type="InterPro" id="IPR002686">
    <property type="entry name" value="Transposase_17"/>
</dbReference>
<feature type="domain" description="Transposase IS200-like" evidence="1">
    <location>
        <begin position="72"/>
        <end position="157"/>
    </location>
</feature>
<name>A0A1U7CI93_9BACT</name>
<dbReference type="InterPro" id="IPR036515">
    <property type="entry name" value="Transposase_17_sf"/>
</dbReference>
<gene>
    <name evidence="2" type="ORF">BSF38_00048</name>
</gene>
<evidence type="ECO:0000259" key="1">
    <source>
        <dbReference type="Pfam" id="PF01797"/>
    </source>
</evidence>
<organism evidence="2 3">
    <name type="scientific">Paludisphaera borealis</name>
    <dbReference type="NCBI Taxonomy" id="1387353"/>
    <lineage>
        <taxon>Bacteria</taxon>
        <taxon>Pseudomonadati</taxon>
        <taxon>Planctomycetota</taxon>
        <taxon>Planctomycetia</taxon>
        <taxon>Isosphaerales</taxon>
        <taxon>Isosphaeraceae</taxon>
        <taxon>Paludisphaera</taxon>
    </lineage>
</organism>
<dbReference type="Gene3D" id="3.30.70.1290">
    <property type="entry name" value="Transposase IS200-like"/>
    <property type="match status" value="1"/>
</dbReference>
<dbReference type="AlphaFoldDB" id="A0A1U7CI93"/>
<accession>A0A1U7CI93</accession>
<dbReference type="RefSeq" id="WP_076342930.1">
    <property type="nucleotide sequence ID" value="NZ_CP019082.1"/>
</dbReference>
<evidence type="ECO:0000313" key="2">
    <source>
        <dbReference type="EMBL" id="APW58649.1"/>
    </source>
</evidence>
<proteinExistence type="predicted"/>
<dbReference type="GO" id="GO:0004803">
    <property type="term" value="F:transposase activity"/>
    <property type="evidence" value="ECO:0007669"/>
    <property type="project" value="InterPro"/>
</dbReference>
<dbReference type="GO" id="GO:0006313">
    <property type="term" value="P:DNA transposition"/>
    <property type="evidence" value="ECO:0007669"/>
    <property type="project" value="InterPro"/>
</dbReference>
<keyword evidence="3" id="KW-1185">Reference proteome</keyword>
<reference evidence="3" key="1">
    <citation type="submission" date="2016-12" db="EMBL/GenBank/DDBJ databases">
        <title>Comparative genomics of four Isosphaeraceae planctomycetes: a common pool of plasmids and glycoside hydrolase genes.</title>
        <authorList>
            <person name="Ivanova A."/>
        </authorList>
    </citation>
    <scope>NUCLEOTIDE SEQUENCE [LARGE SCALE GENOMIC DNA]</scope>
    <source>
        <strain evidence="3">PX4</strain>
    </source>
</reference>
<dbReference type="KEGG" id="pbor:BSF38_00048"/>
<dbReference type="GO" id="GO:0003677">
    <property type="term" value="F:DNA binding"/>
    <property type="evidence" value="ECO:0007669"/>
    <property type="project" value="InterPro"/>
</dbReference>
<sequence length="167" mass="19537">MNGDLSHKFNTDEPLAYFLTWTTYGTWLHGDDRGWNRKSESDIQHANPLFVEMARSRMRESEFRLSEVNRRLVEDTVREHCRIRSWPLHAINVRTNHVHVVVTARGYRPGAVRDQFKAWCTRRLKADNPTRTRFWTEGASCRWINNQDDLEAAAHYVIVAQDQAGAV</sequence>
<dbReference type="EMBL" id="CP019082">
    <property type="protein sequence ID" value="APW58649.1"/>
    <property type="molecule type" value="Genomic_DNA"/>
</dbReference>
<dbReference type="Pfam" id="PF01797">
    <property type="entry name" value="Y1_Tnp"/>
    <property type="match status" value="1"/>
</dbReference>
<dbReference type="SUPFAM" id="SSF143422">
    <property type="entry name" value="Transposase IS200-like"/>
    <property type="match status" value="1"/>
</dbReference>
<protein>
    <recommendedName>
        <fullName evidence="1">Transposase IS200-like domain-containing protein</fullName>
    </recommendedName>
</protein>
<dbReference type="Proteomes" id="UP000186309">
    <property type="component" value="Chromosome"/>
</dbReference>